<keyword evidence="5" id="KW-1185">Reference proteome</keyword>
<dbReference type="InterPro" id="IPR000182">
    <property type="entry name" value="GNAT_dom"/>
</dbReference>
<dbReference type="CDD" id="cd04301">
    <property type="entry name" value="NAT_SF"/>
    <property type="match status" value="1"/>
</dbReference>
<organism evidence="4 5">
    <name type="scientific">Paroceanicella profunda</name>
    <dbReference type="NCBI Taxonomy" id="2579971"/>
    <lineage>
        <taxon>Bacteria</taxon>
        <taxon>Pseudomonadati</taxon>
        <taxon>Pseudomonadota</taxon>
        <taxon>Alphaproteobacteria</taxon>
        <taxon>Rhodobacterales</taxon>
        <taxon>Paracoccaceae</taxon>
        <taxon>Paroceanicella</taxon>
    </lineage>
</organism>
<feature type="domain" description="N-acetyltransferase" evidence="3">
    <location>
        <begin position="2"/>
        <end position="150"/>
    </location>
</feature>
<protein>
    <submittedName>
        <fullName evidence="4">GNAT family N-acetyltransferase</fullName>
    </submittedName>
</protein>
<dbReference type="RefSeq" id="WP_138574940.1">
    <property type="nucleotide sequence ID" value="NZ_CP040818.1"/>
</dbReference>
<dbReference type="Pfam" id="PF00583">
    <property type="entry name" value="Acetyltransf_1"/>
    <property type="match status" value="1"/>
</dbReference>
<dbReference type="GO" id="GO:0016747">
    <property type="term" value="F:acyltransferase activity, transferring groups other than amino-acyl groups"/>
    <property type="evidence" value="ECO:0007669"/>
    <property type="project" value="InterPro"/>
</dbReference>
<keyword evidence="2" id="KW-0012">Acyltransferase</keyword>
<dbReference type="OrthoDB" id="9789603at2"/>
<evidence type="ECO:0000259" key="3">
    <source>
        <dbReference type="PROSITE" id="PS51186"/>
    </source>
</evidence>
<dbReference type="PANTHER" id="PTHR43877:SF2">
    <property type="entry name" value="AMINOALKYLPHOSPHONATE N-ACETYLTRANSFERASE-RELATED"/>
    <property type="match status" value="1"/>
</dbReference>
<name>A0A5B8G2Y9_9RHOB</name>
<dbReference type="KEGG" id="ppru:FDP22_15265"/>
<dbReference type="AlphaFoldDB" id="A0A5B8G2Y9"/>
<dbReference type="PANTHER" id="PTHR43877">
    <property type="entry name" value="AMINOALKYLPHOSPHONATE N-ACETYLTRANSFERASE-RELATED-RELATED"/>
    <property type="match status" value="1"/>
</dbReference>
<evidence type="ECO:0000313" key="5">
    <source>
        <dbReference type="Proteomes" id="UP000305888"/>
    </source>
</evidence>
<dbReference type="InterPro" id="IPR016181">
    <property type="entry name" value="Acyl_CoA_acyltransferase"/>
</dbReference>
<dbReference type="PROSITE" id="PS51186">
    <property type="entry name" value="GNAT"/>
    <property type="match status" value="1"/>
</dbReference>
<reference evidence="4 5" key="1">
    <citation type="submission" date="2019-06" db="EMBL/GenBank/DDBJ databases">
        <title>Genome sequence of Rhodobacteraceae bacterium D4M1.</title>
        <authorList>
            <person name="Cao J."/>
        </authorList>
    </citation>
    <scope>NUCLEOTIDE SEQUENCE [LARGE SCALE GENOMIC DNA]</scope>
    <source>
        <strain evidence="4 5">D4M1</strain>
    </source>
</reference>
<gene>
    <name evidence="4" type="ORF">FDP22_15265</name>
</gene>
<dbReference type="InterPro" id="IPR050832">
    <property type="entry name" value="Bact_Acetyltransf"/>
</dbReference>
<dbReference type="Proteomes" id="UP000305888">
    <property type="component" value="Chromosome"/>
</dbReference>
<dbReference type="SUPFAM" id="SSF55729">
    <property type="entry name" value="Acyl-CoA N-acyltransferases (Nat)"/>
    <property type="match status" value="1"/>
</dbReference>
<keyword evidence="1 4" id="KW-0808">Transferase</keyword>
<dbReference type="Gene3D" id="3.40.630.30">
    <property type="match status" value="1"/>
</dbReference>
<evidence type="ECO:0000313" key="4">
    <source>
        <dbReference type="EMBL" id="QDL93023.1"/>
    </source>
</evidence>
<dbReference type="EMBL" id="CP040818">
    <property type="protein sequence ID" value="QDL93023.1"/>
    <property type="molecule type" value="Genomic_DNA"/>
</dbReference>
<sequence>MTLLRIATEAELPAIVALLADDDLGRGREDTGTPLAPAYLAGFRAIAADPNQELLVTGPEGAPTACLQLSYIPGVSRRGAWRGLIEGVRVSAGARGAGLGRAIILEAVERCRARGCSLVQLTSDASRTRAHAFYERLGFEGSHLGFKLTL</sequence>
<evidence type="ECO:0000256" key="1">
    <source>
        <dbReference type="ARBA" id="ARBA00022679"/>
    </source>
</evidence>
<evidence type="ECO:0000256" key="2">
    <source>
        <dbReference type="ARBA" id="ARBA00023315"/>
    </source>
</evidence>
<accession>A0A5B8G2Y9</accession>
<proteinExistence type="predicted"/>